<organism evidence="1 2">
    <name type="scientific">Pseudoalteromonas lipolytica</name>
    <dbReference type="NCBI Taxonomy" id="570156"/>
    <lineage>
        <taxon>Bacteria</taxon>
        <taxon>Pseudomonadati</taxon>
        <taxon>Pseudomonadota</taxon>
        <taxon>Gammaproteobacteria</taxon>
        <taxon>Alteromonadales</taxon>
        <taxon>Pseudoalteromonadaceae</taxon>
        <taxon>Pseudoalteromonas</taxon>
    </lineage>
</organism>
<keyword evidence="1" id="KW-0614">Plasmid</keyword>
<protein>
    <submittedName>
        <fullName evidence="1">Uncharacterized protein</fullName>
    </submittedName>
</protein>
<dbReference type="GeneID" id="99507776"/>
<proteinExistence type="predicted"/>
<dbReference type="EMBL" id="CP032092">
    <property type="protein sequence ID" value="AXV67625.1"/>
    <property type="molecule type" value="Genomic_DNA"/>
</dbReference>
<dbReference type="Pfam" id="PF19456">
    <property type="entry name" value="MobI"/>
    <property type="match status" value="1"/>
</dbReference>
<dbReference type="KEGG" id="pdj:D0907_20025"/>
<evidence type="ECO:0000313" key="1">
    <source>
        <dbReference type="EMBL" id="AXV67625.1"/>
    </source>
</evidence>
<dbReference type="InterPro" id="IPR045809">
    <property type="entry name" value="MobI"/>
</dbReference>
<reference evidence="1 2" key="1">
    <citation type="submission" date="2018-08" db="EMBL/GenBank/DDBJ databases">
        <title>Draft genome sequence of Pseudoalteromonas donghaensis HJ51.</title>
        <authorList>
            <person name="Oh J."/>
            <person name="Roh D."/>
        </authorList>
    </citation>
    <scope>NUCLEOTIDE SEQUENCE [LARGE SCALE GENOMIC DNA]</scope>
    <source>
        <strain evidence="1 2">HJ51</strain>
        <plasmid evidence="1 2">unnamed2</plasmid>
    </source>
</reference>
<accession>A0AAD0S420</accession>
<dbReference type="RefSeq" id="WP_118845363.1">
    <property type="nucleotide sequence ID" value="NZ_CP032092.1"/>
</dbReference>
<geneLocation type="plasmid" evidence="1 2">
    <name>unnamed2</name>
</geneLocation>
<sequence>MLSTEIEVLKLVLEAIEDAEKPIVESAQDICDQHKKRRVLLDQIHGESGDFKKSTLQVKVRQRKNSEKFYITWVSHEYSPIKKINRHWGKEIPPTKKGYTEKQLSKNCEDGHAKINWETEMQLAPLRESLEVLHSSRVSLKKQICKLSKTLFTAPAEEENHDQ</sequence>
<dbReference type="Proteomes" id="UP000264605">
    <property type="component" value="Plasmid unnamed2"/>
</dbReference>
<evidence type="ECO:0000313" key="2">
    <source>
        <dbReference type="Proteomes" id="UP000264605"/>
    </source>
</evidence>
<name>A0AAD0S420_9GAMM</name>
<dbReference type="AlphaFoldDB" id="A0AAD0S420"/>
<gene>
    <name evidence="1" type="ORF">D0907_20025</name>
</gene>